<organism evidence="2 3">
    <name type="scientific">Monascus purpureus</name>
    <name type="common">Red mold</name>
    <name type="synonym">Monascus anka</name>
    <dbReference type="NCBI Taxonomy" id="5098"/>
    <lineage>
        <taxon>Eukaryota</taxon>
        <taxon>Fungi</taxon>
        <taxon>Dikarya</taxon>
        <taxon>Ascomycota</taxon>
        <taxon>Pezizomycotina</taxon>
        <taxon>Eurotiomycetes</taxon>
        <taxon>Eurotiomycetidae</taxon>
        <taxon>Eurotiales</taxon>
        <taxon>Aspergillaceae</taxon>
        <taxon>Monascus</taxon>
    </lineage>
</organism>
<evidence type="ECO:0000313" key="3">
    <source>
        <dbReference type="Proteomes" id="UP000319663"/>
    </source>
</evidence>
<proteinExistence type="predicted"/>
<keyword evidence="1" id="KW-0812">Transmembrane</keyword>
<accession>A0A507QP94</accession>
<keyword evidence="3" id="KW-1185">Reference proteome</keyword>
<dbReference type="Proteomes" id="UP000319663">
    <property type="component" value="Unassembled WGS sequence"/>
</dbReference>
<dbReference type="EMBL" id="VIFY01000114">
    <property type="protein sequence ID" value="TQB70289.1"/>
    <property type="molecule type" value="Genomic_DNA"/>
</dbReference>
<comment type="caution">
    <text evidence="2">The sequence shown here is derived from an EMBL/GenBank/DDBJ whole genome shotgun (WGS) entry which is preliminary data.</text>
</comment>
<dbReference type="AlphaFoldDB" id="A0A507QP94"/>
<keyword evidence="1" id="KW-1133">Transmembrane helix</keyword>
<evidence type="ECO:0000256" key="1">
    <source>
        <dbReference type="SAM" id="Phobius"/>
    </source>
</evidence>
<name>A0A507QP94_MONPU</name>
<protein>
    <submittedName>
        <fullName evidence="2">Uncharacterized protein</fullName>
    </submittedName>
</protein>
<evidence type="ECO:0000313" key="2">
    <source>
        <dbReference type="EMBL" id="TQB70289.1"/>
    </source>
</evidence>
<sequence>MPHGTKDHPSTPLLQTLTLTLISLILGQKISYLILTILLGTWTRDKLVLYKAVLEKRTAARAEQVRQQRLRDINFISAQLGKRVIDALNSSSSTNTAEGRNVLEALKSQQSDIVEKASSGGWEDYYRDQSGSQGLDQLLKGTSKPKLNGLEKNQIQYNYVSVDRFANLSPPASPKLEVVAAPVVVAAGYK</sequence>
<keyword evidence="1" id="KW-0472">Membrane</keyword>
<reference evidence="2 3" key="1">
    <citation type="submission" date="2019-06" db="EMBL/GenBank/DDBJ databases">
        <title>Wine fermentation using esterase from Monascus purpureus.</title>
        <authorList>
            <person name="Geng C."/>
            <person name="Zhang Y."/>
        </authorList>
    </citation>
    <scope>NUCLEOTIDE SEQUENCE [LARGE SCALE GENOMIC DNA]</scope>
    <source>
        <strain evidence="2">HQ1</strain>
    </source>
</reference>
<feature type="transmembrane region" description="Helical" evidence="1">
    <location>
        <begin position="20"/>
        <end position="42"/>
    </location>
</feature>
<gene>
    <name evidence="2" type="ORF">MPDQ_000698</name>
</gene>